<gene>
    <name evidence="1" type="primary">218</name>
    <name evidence="1" type="ORF">SEA_QUI_218</name>
</gene>
<sequence length="43" mass="4914">MTRCKNCGEPVTIMWPMMWHTESTLVRCAGNGTEKAEVEEKDI</sequence>
<keyword evidence="2" id="KW-1185">Reference proteome</keyword>
<protein>
    <submittedName>
        <fullName evidence="1">Uncharacterized protein</fullName>
    </submittedName>
</protein>
<name>A0A5B8WKD4_9CAUD</name>
<accession>A0A5B8WKD4</accession>
<proteinExistence type="predicted"/>
<organism evidence="1 2">
    <name type="scientific">Arthrobacter phage Qui</name>
    <dbReference type="NCBI Taxonomy" id="2603260"/>
    <lineage>
        <taxon>Viruses</taxon>
        <taxon>Duplodnaviria</taxon>
        <taxon>Heunggongvirae</taxon>
        <taxon>Uroviricota</taxon>
        <taxon>Caudoviricetes</taxon>
        <taxon>Quivirus</taxon>
        <taxon>Quivirus qui</taxon>
    </lineage>
</organism>
<reference evidence="1 2" key="1">
    <citation type="submission" date="2019-07" db="EMBL/GenBank/DDBJ databases">
        <authorList>
            <person name="Abdullah A."/>
            <person name="Lima G.C."/>
            <person name="Cuneo C.K."/>
            <person name="Ennest D.C."/>
            <person name="Fritz K.J."/>
            <person name="Johnson B.T."/>
            <person name="Larson S.M."/>
            <person name="Lemunyete M.N."/>
            <person name="Murray M.B."/>
            <person name="Osmond D.E."/>
            <person name="Patras K.A."/>
            <person name="Ransibrahmanakul S."/>
            <person name="Simpson K.A."/>
            <person name="Thull B.S."/>
            <person name="Wetzel S."/>
            <person name="Bonilla J.A."/>
            <person name="Klyczek K."/>
            <person name="Garlena R.A."/>
            <person name="Russell D.A."/>
            <person name="Pope W.H."/>
            <person name="Jacobs-Sera D."/>
            <person name="Hatfull G.F."/>
        </authorList>
    </citation>
    <scope>NUCLEOTIDE SEQUENCE [LARGE SCALE GENOMIC DNA]</scope>
</reference>
<evidence type="ECO:0000313" key="1">
    <source>
        <dbReference type="EMBL" id="QED11706.1"/>
    </source>
</evidence>
<dbReference type="RefSeq" id="YP_010660584.1">
    <property type="nucleotide sequence ID" value="NC_070877.1"/>
</dbReference>
<dbReference type="EMBL" id="MN183282">
    <property type="protein sequence ID" value="QED11706.1"/>
    <property type="molecule type" value="Genomic_DNA"/>
</dbReference>
<dbReference type="KEGG" id="vg:77936578"/>
<dbReference type="GeneID" id="77936578"/>
<dbReference type="Proteomes" id="UP000321915">
    <property type="component" value="Segment"/>
</dbReference>
<evidence type="ECO:0000313" key="2">
    <source>
        <dbReference type="Proteomes" id="UP000321915"/>
    </source>
</evidence>